<evidence type="ECO:0000313" key="2">
    <source>
        <dbReference type="EMBL" id="ABD68951.1"/>
    </source>
</evidence>
<protein>
    <recommendedName>
        <fullName evidence="4">DUF4337 domain-containing protein</fullName>
    </recommendedName>
</protein>
<dbReference type="eggNOG" id="ENOG503218R">
    <property type="taxonomic scope" value="Bacteria"/>
</dbReference>
<dbReference type="EMBL" id="CP000267">
    <property type="protein sequence ID" value="ABD68951.1"/>
    <property type="molecule type" value="Genomic_DNA"/>
</dbReference>
<keyword evidence="3" id="KW-1185">Reference proteome</keyword>
<dbReference type="AlphaFoldDB" id="Q21Z52"/>
<keyword evidence="1" id="KW-0812">Transmembrane</keyword>
<dbReference type="RefSeq" id="WP_011463519.1">
    <property type="nucleotide sequence ID" value="NC_007908.1"/>
</dbReference>
<keyword evidence="1" id="KW-1133">Transmembrane helix</keyword>
<name>Q21Z52_ALBFT</name>
<reference evidence="3" key="1">
    <citation type="submission" date="2006-02" db="EMBL/GenBank/DDBJ databases">
        <title>Complete sequence of chromosome of Rhodoferax ferrireducens DSM 15236.</title>
        <authorList>
            <person name="Copeland A."/>
            <person name="Lucas S."/>
            <person name="Lapidus A."/>
            <person name="Barry K."/>
            <person name="Detter J.C."/>
            <person name="Glavina del Rio T."/>
            <person name="Hammon N."/>
            <person name="Israni S."/>
            <person name="Pitluck S."/>
            <person name="Brettin T."/>
            <person name="Bruce D."/>
            <person name="Han C."/>
            <person name="Tapia R."/>
            <person name="Gilna P."/>
            <person name="Kiss H."/>
            <person name="Schmutz J."/>
            <person name="Larimer F."/>
            <person name="Land M."/>
            <person name="Kyrpides N."/>
            <person name="Ivanova N."/>
            <person name="Richardson P."/>
        </authorList>
    </citation>
    <scope>NUCLEOTIDE SEQUENCE [LARGE SCALE GENOMIC DNA]</scope>
    <source>
        <strain evidence="3">ATCC BAA-621 / DSM 15236 / T118</strain>
    </source>
</reference>
<dbReference type="HOGENOM" id="CLU_098538_3_0_4"/>
<dbReference type="STRING" id="338969.Rfer_1217"/>
<feature type="transmembrane region" description="Helical" evidence="1">
    <location>
        <begin position="26"/>
        <end position="46"/>
    </location>
</feature>
<keyword evidence="1" id="KW-0472">Membrane</keyword>
<gene>
    <name evidence="2" type="ordered locus">Rfer_1217</name>
</gene>
<evidence type="ECO:0000256" key="1">
    <source>
        <dbReference type="SAM" id="Phobius"/>
    </source>
</evidence>
<accession>Q21Z52</accession>
<proteinExistence type="predicted"/>
<evidence type="ECO:0000313" key="3">
    <source>
        <dbReference type="Proteomes" id="UP000008332"/>
    </source>
</evidence>
<feature type="transmembrane region" description="Helical" evidence="1">
    <location>
        <begin position="172"/>
        <end position="192"/>
    </location>
</feature>
<sequence length="202" mass="21999">MEIDPQDVIETAHDAMRAPESRVSRLNAVVAITVAILATFMGICKVKDDNIVQAMQQAQADKLDHWAFYQARNLRQEVAEATLVQLELARASLAAPQAAGYDAAIAKYRALAADQASKKEALQQQALQDQKTYDDLNYRDDQFDLSDAAIAIVIAVLAVTALTQLWPLYWAALVPTAFGVVMGVAGLAGLHIHPDMLVKLLT</sequence>
<organism evidence="2 3">
    <name type="scientific">Albidiferax ferrireducens (strain ATCC BAA-621 / DSM 15236 / T118)</name>
    <name type="common">Rhodoferax ferrireducens</name>
    <dbReference type="NCBI Taxonomy" id="338969"/>
    <lineage>
        <taxon>Bacteria</taxon>
        <taxon>Pseudomonadati</taxon>
        <taxon>Pseudomonadota</taxon>
        <taxon>Betaproteobacteria</taxon>
        <taxon>Burkholderiales</taxon>
        <taxon>Comamonadaceae</taxon>
        <taxon>Rhodoferax</taxon>
    </lineage>
</organism>
<evidence type="ECO:0008006" key="4">
    <source>
        <dbReference type="Google" id="ProtNLM"/>
    </source>
</evidence>
<dbReference type="InterPro" id="IPR025570">
    <property type="entry name" value="DUF4337"/>
</dbReference>
<feature type="transmembrane region" description="Helical" evidence="1">
    <location>
        <begin position="148"/>
        <end position="166"/>
    </location>
</feature>
<dbReference type="KEGG" id="rfr:Rfer_1217"/>
<dbReference type="Proteomes" id="UP000008332">
    <property type="component" value="Chromosome"/>
</dbReference>
<dbReference type="OrthoDB" id="8907665at2"/>
<dbReference type="Pfam" id="PF14235">
    <property type="entry name" value="DUF4337"/>
    <property type="match status" value="1"/>
</dbReference>